<reference evidence="5" key="1">
    <citation type="submission" date="2022-11" db="UniProtKB">
        <authorList>
            <consortium name="WormBaseParasite"/>
        </authorList>
    </citation>
    <scope>IDENTIFICATION</scope>
</reference>
<dbReference type="InterPro" id="IPR052641">
    <property type="entry name" value="AKAP7_isoform_gamma"/>
</dbReference>
<evidence type="ECO:0000313" key="4">
    <source>
        <dbReference type="Proteomes" id="UP000887574"/>
    </source>
</evidence>
<keyword evidence="4" id="KW-1185">Reference proteome</keyword>
<feature type="region of interest" description="Disordered" evidence="1">
    <location>
        <begin position="146"/>
        <end position="173"/>
    </location>
</feature>
<dbReference type="AlphaFoldDB" id="A0A915CX92"/>
<feature type="transmembrane region" description="Helical" evidence="2">
    <location>
        <begin position="100"/>
        <end position="118"/>
    </location>
</feature>
<keyword evidence="2" id="KW-0472">Membrane</keyword>
<dbReference type="PANTHER" id="PTHR15934">
    <property type="entry name" value="RNA 2',3'-CYCLIC PHOSPHODIESTERASE"/>
    <property type="match status" value="1"/>
</dbReference>
<keyword evidence="2" id="KW-0812">Transmembrane</keyword>
<evidence type="ECO:0000256" key="1">
    <source>
        <dbReference type="SAM" id="MobiDB-lite"/>
    </source>
</evidence>
<keyword evidence="2" id="KW-1133">Transmembrane helix</keyword>
<dbReference type="WBParaSite" id="jg13636">
    <property type="protein sequence ID" value="jg13636"/>
    <property type="gene ID" value="jg13636"/>
</dbReference>
<evidence type="ECO:0000313" key="5">
    <source>
        <dbReference type="WBParaSite" id="jg13636"/>
    </source>
</evidence>
<evidence type="ECO:0000259" key="3">
    <source>
        <dbReference type="Pfam" id="PF10469"/>
    </source>
</evidence>
<dbReference type="Gene3D" id="3.90.1140.10">
    <property type="entry name" value="Cyclic phosphodiesterase"/>
    <property type="match status" value="1"/>
</dbReference>
<dbReference type="InterPro" id="IPR009097">
    <property type="entry name" value="Cyclic_Pdiesterase"/>
</dbReference>
<accession>A0A915CX92</accession>
<feature type="compositionally biased region" description="Basic residues" evidence="1">
    <location>
        <begin position="146"/>
        <end position="159"/>
    </location>
</feature>
<dbReference type="GO" id="GO:0005829">
    <property type="term" value="C:cytosol"/>
    <property type="evidence" value="ECO:0007669"/>
    <property type="project" value="TreeGrafter"/>
</dbReference>
<dbReference type="Proteomes" id="UP000887574">
    <property type="component" value="Unplaced"/>
</dbReference>
<dbReference type="InterPro" id="IPR019510">
    <property type="entry name" value="AKAP7-like_phosphoesterase"/>
</dbReference>
<proteinExistence type="predicted"/>
<dbReference type="SUPFAM" id="SSF55144">
    <property type="entry name" value="LigT-like"/>
    <property type="match status" value="1"/>
</dbReference>
<dbReference type="GO" id="GO:0034237">
    <property type="term" value="F:protein kinase A regulatory subunit binding"/>
    <property type="evidence" value="ECO:0007669"/>
    <property type="project" value="TreeGrafter"/>
</dbReference>
<organism evidence="4 5">
    <name type="scientific">Ditylenchus dipsaci</name>
    <dbReference type="NCBI Taxonomy" id="166011"/>
    <lineage>
        <taxon>Eukaryota</taxon>
        <taxon>Metazoa</taxon>
        <taxon>Ecdysozoa</taxon>
        <taxon>Nematoda</taxon>
        <taxon>Chromadorea</taxon>
        <taxon>Rhabditida</taxon>
        <taxon>Tylenchina</taxon>
        <taxon>Tylenchomorpha</taxon>
        <taxon>Sphaerularioidea</taxon>
        <taxon>Anguinidae</taxon>
        <taxon>Anguininae</taxon>
        <taxon>Ditylenchus</taxon>
    </lineage>
</organism>
<dbReference type="GO" id="GO:0010738">
    <property type="term" value="P:regulation of protein kinase A signaling"/>
    <property type="evidence" value="ECO:0007669"/>
    <property type="project" value="TreeGrafter"/>
</dbReference>
<sequence length="370" mass="41485">MLRSVGSLVSKSMTPMNLVGTSTTPAMFFEDVAQDFNFQSSRPLAYTSTLEATSPTFMLNNNNGCIGQRSIRSTNFHQKRDGEQHLSQLISKIAIRTAHMAAEVAGLAFVALLVLFLLCGFKKWCANGDSTEDDIEALVAGDKTTSKRRSRSWKGRQRRGQSEVPGSRASGEDQSKLHIQFHVQSKEVQQNVARLQNELKSTDSRFTKFFHPIASLHVTMLVVENLEGTDLYRANRALKNAAKVVRKKYNGQKLTICFDGLSSFSKRNNQVLYAAASQKDGSIQKLFEIKEILKAQFIKEDISVAHVNKLFNPHMTIVNIKEPKINDLALVSKWESFKSRPIYFGTELISSFELSSKSSGKYESLQKVFL</sequence>
<dbReference type="PANTHER" id="PTHR15934:SF2">
    <property type="entry name" value="A-KINASE ANCHOR PROTEIN 7-LIKE PHOSPHOESTERASE DOMAIN-CONTAINING PROTEIN"/>
    <property type="match status" value="1"/>
</dbReference>
<feature type="domain" description="A-kinase anchor protein 7-like phosphoesterase" evidence="3">
    <location>
        <begin position="179"/>
        <end position="356"/>
    </location>
</feature>
<evidence type="ECO:0000256" key="2">
    <source>
        <dbReference type="SAM" id="Phobius"/>
    </source>
</evidence>
<protein>
    <submittedName>
        <fullName evidence="5">A-kinase anchor protein 7-like phosphoesterase domain-containing protein</fullName>
    </submittedName>
</protein>
<name>A0A915CX92_9BILA</name>
<dbReference type="Pfam" id="PF10469">
    <property type="entry name" value="AKAP7_NLS"/>
    <property type="match status" value="1"/>
</dbReference>